<reference evidence="2 3" key="1">
    <citation type="submission" date="2020-01" db="EMBL/GenBank/DDBJ databases">
        <title>Draft genome assembly of Ensifer adhaerens T173.</title>
        <authorList>
            <person name="Craig J.E."/>
            <person name="Stinchcombe J.R."/>
        </authorList>
    </citation>
    <scope>NUCLEOTIDE SEQUENCE [LARGE SCALE GENOMIC DNA]</scope>
    <source>
        <strain evidence="2 3">T173</strain>
    </source>
</reference>
<keyword evidence="1" id="KW-0732">Signal</keyword>
<evidence type="ECO:0000256" key="1">
    <source>
        <dbReference type="SAM" id="SignalP"/>
    </source>
</evidence>
<gene>
    <name evidence="2" type="ORF">GFB56_28955</name>
</gene>
<feature type="chain" id="PRO_5043823124" evidence="1">
    <location>
        <begin position="22"/>
        <end position="179"/>
    </location>
</feature>
<keyword evidence="3" id="KW-1185">Reference proteome</keyword>
<accession>A0AAW4FTS3</accession>
<dbReference type="EMBL" id="WXFA01000031">
    <property type="protein sequence ID" value="MBM3094776.1"/>
    <property type="molecule type" value="Genomic_DNA"/>
</dbReference>
<dbReference type="Pfam" id="PF06191">
    <property type="entry name" value="DUF995"/>
    <property type="match status" value="1"/>
</dbReference>
<name>A0AAW4FTS3_9HYPH</name>
<protein>
    <submittedName>
        <fullName evidence="2">DUF995 domain-containing protein</fullName>
    </submittedName>
</protein>
<dbReference type="Proteomes" id="UP000744980">
    <property type="component" value="Unassembled WGS sequence"/>
</dbReference>
<dbReference type="RefSeq" id="WP_025424958.1">
    <property type="nucleotide sequence ID" value="NZ_CP083370.1"/>
</dbReference>
<proteinExistence type="predicted"/>
<evidence type="ECO:0000313" key="3">
    <source>
        <dbReference type="Proteomes" id="UP000744980"/>
    </source>
</evidence>
<feature type="signal peptide" evidence="1">
    <location>
        <begin position="1"/>
        <end position="21"/>
    </location>
</feature>
<dbReference type="InterPro" id="IPR009337">
    <property type="entry name" value="DUF995"/>
</dbReference>
<dbReference type="AlphaFoldDB" id="A0AAW4FTS3"/>
<evidence type="ECO:0000313" key="2">
    <source>
        <dbReference type="EMBL" id="MBM3094776.1"/>
    </source>
</evidence>
<sequence>MMKRSMNVLLLPLLLPLAAFAVYTGAQPARAKTEIKPIPLSAYEVYSLYRNKTWQWPTGGARFTAHDRKLVAFVNDKGKRSFAEGNWYVSDLGMMCMQAKWTALDGSGPARTCFGHSKIGDTIYQRRVPNGEWYVFKHAKPKPGDEYRKLVASDAITEKALRLKDQYLVKKSGRTATGG</sequence>
<organism evidence="2 3">
    <name type="scientific">Ensifer canadensis</name>
    <dbReference type="NCBI Taxonomy" id="555315"/>
    <lineage>
        <taxon>Bacteria</taxon>
        <taxon>Pseudomonadati</taxon>
        <taxon>Pseudomonadota</taxon>
        <taxon>Alphaproteobacteria</taxon>
        <taxon>Hyphomicrobiales</taxon>
        <taxon>Rhizobiaceae</taxon>
        <taxon>Sinorhizobium/Ensifer group</taxon>
        <taxon>Ensifer</taxon>
    </lineage>
</organism>
<comment type="caution">
    <text evidence="2">The sequence shown here is derived from an EMBL/GenBank/DDBJ whole genome shotgun (WGS) entry which is preliminary data.</text>
</comment>